<feature type="region of interest" description="Disordered" evidence="1">
    <location>
        <begin position="63"/>
        <end position="123"/>
    </location>
</feature>
<name>A0A060SR11_PYCCI</name>
<feature type="compositionally biased region" description="Polar residues" evidence="1">
    <location>
        <begin position="97"/>
        <end position="117"/>
    </location>
</feature>
<dbReference type="HOGENOM" id="CLU_455708_0_0_1"/>
<gene>
    <name evidence="3" type="ORF">BN946_scf184298.g19</name>
</gene>
<feature type="compositionally biased region" description="Polar residues" evidence="1">
    <location>
        <begin position="432"/>
        <end position="441"/>
    </location>
</feature>
<feature type="compositionally biased region" description="Polar residues" evidence="1">
    <location>
        <begin position="63"/>
        <end position="82"/>
    </location>
</feature>
<feature type="compositionally biased region" description="Low complexity" evidence="1">
    <location>
        <begin position="484"/>
        <end position="504"/>
    </location>
</feature>
<organism evidence="3 4">
    <name type="scientific">Pycnoporus cinnabarinus</name>
    <name type="common">Cinnabar-red polypore</name>
    <name type="synonym">Trametes cinnabarina</name>
    <dbReference type="NCBI Taxonomy" id="5643"/>
    <lineage>
        <taxon>Eukaryota</taxon>
        <taxon>Fungi</taxon>
        <taxon>Dikarya</taxon>
        <taxon>Basidiomycota</taxon>
        <taxon>Agaricomycotina</taxon>
        <taxon>Agaricomycetes</taxon>
        <taxon>Polyporales</taxon>
        <taxon>Polyporaceae</taxon>
        <taxon>Trametes</taxon>
    </lineage>
</organism>
<keyword evidence="2" id="KW-0732">Signal</keyword>
<comment type="caution">
    <text evidence="3">The sequence shown here is derived from an EMBL/GenBank/DDBJ whole genome shotgun (WGS) entry which is preliminary data.</text>
</comment>
<feature type="chain" id="PRO_5001587640" evidence="2">
    <location>
        <begin position="24"/>
        <end position="599"/>
    </location>
</feature>
<proteinExistence type="predicted"/>
<evidence type="ECO:0000313" key="4">
    <source>
        <dbReference type="Proteomes" id="UP000029665"/>
    </source>
</evidence>
<sequence length="599" mass="62017">MVHNPTLLGFSLLVLSCASPTLGSSSDFSSGIAGAGSAPSSPSLGFNPSFKFNPDIPVTTLSISAPQSTSSGSDMASQTASAHSDLVNPSPVPGTDILSSPDSVDTTVLDSSATTGSPDPADLVPHILVPPANDGVDNTGVAMVFNGPVNSPVDAHVTQSPVATSAPEVQAMKHSHTPSAAHRKLASKFKSVNPSISADSLAATTVSSTIAATIPTTASSFDLPSGSPASQASVASTLTVPRFSTTRMILDPTPGVLDDPNPDVQSQSASDASERARRRAILAALLILGTLGALGSGVLCFKCGILPCCPNRQRRHRKSRTSWERMAEEGLRKLPRIVSTEKSIIPGAPPVDVPILSRDSHALSCSTCPDSMNCMRSGISGHVSDWRVYATNQEGYFEDVTHILSSDAFSVRSAQDTRRASAGSWSPRHSADSTGSGNIPESSADSRSGSRASGSGASMTAESYKSCESRYSTPSFERHSRDGPLPASPTRSSSLSVRSSSSPASVSVLLRTPEQTGYAGLADAALPKVVDVAVMIPTVSESEAEDMDLDSQWDVAGTYGALVDKHPLNRESVQALPVVVERPAGTVDLGGRTCVLMHG</sequence>
<feature type="region of interest" description="Disordered" evidence="1">
    <location>
        <begin position="419"/>
        <end position="504"/>
    </location>
</feature>
<dbReference type="OMA" id="KSCESRY"/>
<keyword evidence="4" id="KW-1185">Reference proteome</keyword>
<feature type="signal peptide" evidence="2">
    <location>
        <begin position="1"/>
        <end position="23"/>
    </location>
</feature>
<dbReference type="Proteomes" id="UP000029665">
    <property type="component" value="Unassembled WGS sequence"/>
</dbReference>
<dbReference type="OrthoDB" id="2758596at2759"/>
<feature type="region of interest" description="Disordered" evidence="1">
    <location>
        <begin position="251"/>
        <end position="272"/>
    </location>
</feature>
<evidence type="ECO:0000256" key="2">
    <source>
        <dbReference type="SAM" id="SignalP"/>
    </source>
</evidence>
<accession>A0A060SR11</accession>
<reference evidence="3" key="1">
    <citation type="submission" date="2014-01" db="EMBL/GenBank/DDBJ databases">
        <title>The genome of the white-rot fungus Pycnoporus cinnabarinus: a basidiomycete model with a versatile arsenal for lignocellulosic biomass breakdown.</title>
        <authorList>
            <person name="Levasseur A."/>
            <person name="Lomascolo A."/>
            <person name="Ruiz-Duenas F.J."/>
            <person name="Uzan E."/>
            <person name="Piumi F."/>
            <person name="Kues U."/>
            <person name="Ram A.F.J."/>
            <person name="Murat C."/>
            <person name="Haon M."/>
            <person name="Benoit I."/>
            <person name="Arfi Y."/>
            <person name="Chevret D."/>
            <person name="Drula E."/>
            <person name="Kwon M.J."/>
            <person name="Gouret P."/>
            <person name="Lesage-Meessen L."/>
            <person name="Lombard V."/>
            <person name="Mariette J."/>
            <person name="Noirot C."/>
            <person name="Park J."/>
            <person name="Patyshakuliyeva A."/>
            <person name="Wieneger R.A.B."/>
            <person name="Wosten H.A.B."/>
            <person name="Martin F."/>
            <person name="Coutinho P.M."/>
            <person name="de Vries R."/>
            <person name="Martinez A.T."/>
            <person name="Klopp C."/>
            <person name="Pontarotti P."/>
            <person name="Henrissat B."/>
            <person name="Record E."/>
        </authorList>
    </citation>
    <scope>NUCLEOTIDE SEQUENCE [LARGE SCALE GENOMIC DNA]</scope>
    <source>
        <strain evidence="3">BRFM137</strain>
    </source>
</reference>
<protein>
    <submittedName>
        <fullName evidence="3">Uncharacterized protein</fullName>
    </submittedName>
</protein>
<evidence type="ECO:0000256" key="1">
    <source>
        <dbReference type="SAM" id="MobiDB-lite"/>
    </source>
</evidence>
<dbReference type="AlphaFoldDB" id="A0A060SR11"/>
<feature type="compositionally biased region" description="Low complexity" evidence="1">
    <location>
        <begin position="442"/>
        <end position="458"/>
    </location>
</feature>
<dbReference type="EMBL" id="CCBP010000435">
    <property type="protein sequence ID" value="CDO76992.1"/>
    <property type="molecule type" value="Genomic_DNA"/>
</dbReference>
<evidence type="ECO:0000313" key="3">
    <source>
        <dbReference type="EMBL" id="CDO76992.1"/>
    </source>
</evidence>